<accession>A0A1Y3BQ79</accession>
<name>A0A1Y3BQ79_EURMA</name>
<gene>
    <name evidence="1" type="ORF">BLA29_009737</name>
</gene>
<reference evidence="1 2" key="1">
    <citation type="submission" date="2017-03" db="EMBL/GenBank/DDBJ databases">
        <title>Genome Survey of Euroglyphus maynei.</title>
        <authorList>
            <person name="Arlian L.G."/>
            <person name="Morgan M.S."/>
            <person name="Rider S.D."/>
        </authorList>
    </citation>
    <scope>NUCLEOTIDE SEQUENCE [LARGE SCALE GENOMIC DNA]</scope>
    <source>
        <strain evidence="1">Arlian Lab</strain>
        <tissue evidence="1">Whole body</tissue>
    </source>
</reference>
<dbReference type="AlphaFoldDB" id="A0A1Y3BQ79"/>
<keyword evidence="2" id="KW-1185">Reference proteome</keyword>
<comment type="caution">
    <text evidence="1">The sequence shown here is derived from an EMBL/GenBank/DDBJ whole genome shotgun (WGS) entry which is preliminary data.</text>
</comment>
<evidence type="ECO:0000313" key="1">
    <source>
        <dbReference type="EMBL" id="OTF83129.1"/>
    </source>
</evidence>
<evidence type="ECO:0000313" key="2">
    <source>
        <dbReference type="Proteomes" id="UP000194236"/>
    </source>
</evidence>
<proteinExistence type="predicted"/>
<feature type="non-terminal residue" evidence="1">
    <location>
        <position position="167"/>
    </location>
</feature>
<dbReference type="EMBL" id="MUJZ01004982">
    <property type="protein sequence ID" value="OTF83129.1"/>
    <property type="molecule type" value="Genomic_DNA"/>
</dbReference>
<sequence>MILNLNDMYRMIIDYKQKVQISSSKSLKQRINDETMLQFEQRFRQQSQIPLELTFKQFYDHVQNGRLFRLLFNQNDDDNLINIEEYFDKIIRLNLEINDLMLPLWRPLTSTTQWLSLQTSTQSTLQNEIHVLANDIVNRLTKIGSFLFDSYNDNEIVNVDQLTLLEN</sequence>
<protein>
    <submittedName>
        <fullName evidence="1">Uncharacterized protein</fullName>
    </submittedName>
</protein>
<organism evidence="1 2">
    <name type="scientific">Euroglyphus maynei</name>
    <name type="common">Mayne's house dust mite</name>
    <dbReference type="NCBI Taxonomy" id="6958"/>
    <lineage>
        <taxon>Eukaryota</taxon>
        <taxon>Metazoa</taxon>
        <taxon>Ecdysozoa</taxon>
        <taxon>Arthropoda</taxon>
        <taxon>Chelicerata</taxon>
        <taxon>Arachnida</taxon>
        <taxon>Acari</taxon>
        <taxon>Acariformes</taxon>
        <taxon>Sarcoptiformes</taxon>
        <taxon>Astigmata</taxon>
        <taxon>Psoroptidia</taxon>
        <taxon>Analgoidea</taxon>
        <taxon>Pyroglyphidae</taxon>
        <taxon>Pyroglyphinae</taxon>
        <taxon>Euroglyphus</taxon>
    </lineage>
</organism>
<dbReference type="Proteomes" id="UP000194236">
    <property type="component" value="Unassembled WGS sequence"/>
</dbReference>